<dbReference type="EMBL" id="JAAOAR010000149">
    <property type="protein sequence ID" value="KAF5599563.1"/>
    <property type="molecule type" value="Genomic_DNA"/>
</dbReference>
<gene>
    <name evidence="1" type="ORF">FPANT_3316</name>
</gene>
<reference evidence="1 2" key="1">
    <citation type="submission" date="2020-05" db="EMBL/GenBank/DDBJ databases">
        <title>Identification and distribution of gene clusters putatively required for synthesis of sphingolipid metabolism inhibitors in phylogenetically diverse species of the filamentous fungus Fusarium.</title>
        <authorList>
            <person name="Kim H.-S."/>
            <person name="Busman M."/>
            <person name="Brown D.W."/>
            <person name="Divon H."/>
            <person name="Uhlig S."/>
            <person name="Proctor R.H."/>
        </authorList>
    </citation>
    <scope>NUCLEOTIDE SEQUENCE [LARGE SCALE GENOMIC DNA]</scope>
    <source>
        <strain evidence="1 2">NRRL 25211</strain>
    </source>
</reference>
<dbReference type="Proteomes" id="UP000544095">
    <property type="component" value="Unassembled WGS sequence"/>
</dbReference>
<evidence type="ECO:0000313" key="1">
    <source>
        <dbReference type="EMBL" id="KAF5599563.1"/>
    </source>
</evidence>
<evidence type="ECO:0000313" key="2">
    <source>
        <dbReference type="Proteomes" id="UP000544095"/>
    </source>
</evidence>
<organism evidence="1 2">
    <name type="scientific">Fusarium pseudoanthophilum</name>
    <dbReference type="NCBI Taxonomy" id="48495"/>
    <lineage>
        <taxon>Eukaryota</taxon>
        <taxon>Fungi</taxon>
        <taxon>Dikarya</taxon>
        <taxon>Ascomycota</taxon>
        <taxon>Pezizomycotina</taxon>
        <taxon>Sordariomycetes</taxon>
        <taxon>Hypocreomycetidae</taxon>
        <taxon>Hypocreales</taxon>
        <taxon>Nectriaceae</taxon>
        <taxon>Fusarium</taxon>
        <taxon>Fusarium fujikuroi species complex</taxon>
    </lineage>
</organism>
<name>A0A8H5PN38_9HYPO</name>
<protein>
    <submittedName>
        <fullName evidence="1">Uncharacterized protein</fullName>
    </submittedName>
</protein>
<dbReference type="AlphaFoldDB" id="A0A8H5PN38"/>
<comment type="caution">
    <text evidence="1">The sequence shown here is derived from an EMBL/GenBank/DDBJ whole genome shotgun (WGS) entry which is preliminary data.</text>
</comment>
<keyword evidence="2" id="KW-1185">Reference proteome</keyword>
<accession>A0A8H5PN38</accession>
<sequence length="108" mass="12664">MDFVSMFKLITVRDPEPGESRMAFHFTRKPESSIQGPKFDEVIRAYSPEVTEIVYTEFEELLTLYVFAGGYDWSTHHERMMKICEEKEIGTDWRLVRMVASTCVDNTE</sequence>
<proteinExistence type="predicted"/>